<organism evidence="1 2">
    <name type="scientific">Faecalibacterium prausnitzii</name>
    <dbReference type="NCBI Taxonomy" id="853"/>
    <lineage>
        <taxon>Bacteria</taxon>
        <taxon>Bacillati</taxon>
        <taxon>Bacillota</taxon>
        <taxon>Clostridia</taxon>
        <taxon>Eubacteriales</taxon>
        <taxon>Oscillospiraceae</taxon>
        <taxon>Faecalibacterium</taxon>
    </lineage>
</organism>
<comment type="caution">
    <text evidence="1">The sequence shown here is derived from an EMBL/GenBank/DDBJ whole genome shotgun (WGS) entry which is preliminary data.</text>
</comment>
<dbReference type="AlphaFoldDB" id="A0A3E2U1X3"/>
<sequence length="65" mass="7753">MSHTKEQIEQLWKESVRRERDLVAEYKRTHHVPSRATISTPEIEAERAEQKRLYGEYLKALADKD</sequence>
<gene>
    <name evidence="1" type="ORF">DWZ25_00075</name>
</gene>
<dbReference type="Proteomes" id="UP000260782">
    <property type="component" value="Unassembled WGS sequence"/>
</dbReference>
<dbReference type="RefSeq" id="WP_117529332.1">
    <property type="nucleotide sequence ID" value="NZ_QVES01000001.1"/>
</dbReference>
<protein>
    <submittedName>
        <fullName evidence="1">Uncharacterized protein</fullName>
    </submittedName>
</protein>
<evidence type="ECO:0000313" key="2">
    <source>
        <dbReference type="Proteomes" id="UP000260782"/>
    </source>
</evidence>
<reference evidence="1 2" key="1">
    <citation type="submission" date="2018-08" db="EMBL/GenBank/DDBJ databases">
        <title>A genome reference for cultivated species of the human gut microbiota.</title>
        <authorList>
            <person name="Zou Y."/>
            <person name="Xue W."/>
            <person name="Luo G."/>
        </authorList>
    </citation>
    <scope>NUCLEOTIDE SEQUENCE [LARGE SCALE GENOMIC DNA]</scope>
    <source>
        <strain evidence="1 2">AF31-14AC</strain>
    </source>
</reference>
<accession>A0A3E2U1X3</accession>
<proteinExistence type="predicted"/>
<dbReference type="EMBL" id="QVES01000001">
    <property type="protein sequence ID" value="RGB90222.1"/>
    <property type="molecule type" value="Genomic_DNA"/>
</dbReference>
<name>A0A3E2U1X3_9FIRM</name>
<evidence type="ECO:0000313" key="1">
    <source>
        <dbReference type="EMBL" id="RGB90222.1"/>
    </source>
</evidence>